<dbReference type="PROSITE" id="PS00143">
    <property type="entry name" value="INSULINASE"/>
    <property type="match status" value="1"/>
</dbReference>
<dbReference type="OrthoDB" id="9811314at2"/>
<dbReference type="InterPro" id="IPR050361">
    <property type="entry name" value="MPP/UQCRC_Complex"/>
</dbReference>
<dbReference type="RefSeq" id="WP_153725466.1">
    <property type="nucleotide sequence ID" value="NZ_CP045875.1"/>
</dbReference>
<dbReference type="InterPro" id="IPR011249">
    <property type="entry name" value="Metalloenz_LuxS/M16"/>
</dbReference>
<comment type="similarity">
    <text evidence="1 2">Belongs to the peptidase M16 family.</text>
</comment>
<dbReference type="GO" id="GO:0004222">
    <property type="term" value="F:metalloendopeptidase activity"/>
    <property type="evidence" value="ECO:0007669"/>
    <property type="project" value="InterPro"/>
</dbReference>
<evidence type="ECO:0000259" key="3">
    <source>
        <dbReference type="Pfam" id="PF00675"/>
    </source>
</evidence>
<dbReference type="Proteomes" id="UP000366051">
    <property type="component" value="Chromosome"/>
</dbReference>
<protein>
    <submittedName>
        <fullName evidence="5">Insulinase family protein</fullName>
    </submittedName>
</protein>
<gene>
    <name evidence="5" type="ORF">FTV88_2132</name>
</gene>
<keyword evidence="6" id="KW-1185">Reference proteome</keyword>
<dbReference type="Pfam" id="PF00675">
    <property type="entry name" value="Peptidase_M16"/>
    <property type="match status" value="1"/>
</dbReference>
<organism evidence="5 6">
    <name type="scientific">Heliorestis convoluta</name>
    <dbReference type="NCBI Taxonomy" id="356322"/>
    <lineage>
        <taxon>Bacteria</taxon>
        <taxon>Bacillati</taxon>
        <taxon>Bacillota</taxon>
        <taxon>Clostridia</taxon>
        <taxon>Eubacteriales</taxon>
        <taxon>Heliobacteriaceae</taxon>
        <taxon>Heliorestis</taxon>
    </lineage>
</organism>
<proteinExistence type="inferred from homology"/>
<dbReference type="PANTHER" id="PTHR11851">
    <property type="entry name" value="METALLOPROTEASE"/>
    <property type="match status" value="1"/>
</dbReference>
<feature type="domain" description="Peptidase M16 N-terminal" evidence="3">
    <location>
        <begin position="12"/>
        <end position="159"/>
    </location>
</feature>
<sequence length="423" mass="47930">MVCKEIFPNGVRVVAEAIPHVRSVSIGLWVATGSRDEEPAVAGVSHFLEHLLFKGTEKRSAKELAEVLEAVGGQLNAFTSKEYTCYHAKVLDEHFDLALDVLTDMFFNSRFDEEDIERERRVVLEEIKMYEDSPDEVVHELLSQTMWPTNSLGKPILGTYSSIENLNRSMIVDHFTQEYRTDRVVISVAGCIDPEQVIQKVKGYFETMDSISSNIDHTRKVPTTETTIAFEQKDVEQVQLCIGAPGLSHNDKNIYALHVLNNVLGGGASSRLFQEIRENRGLAYSVFSYHSSFSDAGIFSIYAGTSPKYLQEVLEISFQEMVRMKTEGITDQELKRVQDQIKGNMYLGLESVNSRMTRLGRSEILYNRYVTPEEVIEKIYQVTKDDVLQLAQSLWKKDQIALAIVGSQKPEIDIEKIKEEKGL</sequence>
<dbReference type="FunFam" id="3.30.830.10:FF:000008">
    <property type="entry name" value="Mitochondrial-processing peptidase subunit beta"/>
    <property type="match status" value="1"/>
</dbReference>
<dbReference type="PANTHER" id="PTHR11851:SF49">
    <property type="entry name" value="MITOCHONDRIAL-PROCESSING PEPTIDASE SUBUNIT ALPHA"/>
    <property type="match status" value="1"/>
</dbReference>
<dbReference type="GO" id="GO:0006508">
    <property type="term" value="P:proteolysis"/>
    <property type="evidence" value="ECO:0007669"/>
    <property type="project" value="InterPro"/>
</dbReference>
<feature type="domain" description="Peptidase M16 C-terminal" evidence="4">
    <location>
        <begin position="166"/>
        <end position="340"/>
    </location>
</feature>
<evidence type="ECO:0000256" key="2">
    <source>
        <dbReference type="RuleBase" id="RU004447"/>
    </source>
</evidence>
<dbReference type="InterPro" id="IPR007863">
    <property type="entry name" value="Peptidase_M16_C"/>
</dbReference>
<reference evidence="6" key="1">
    <citation type="submission" date="2019-11" db="EMBL/GenBank/DDBJ databases">
        <title>Genome sequence of Heliorestis convoluta strain HH, an alkaliphilic and minimalistic phototrophic bacterium from a soda lake in Egypt.</title>
        <authorList>
            <person name="Dewey E.D."/>
            <person name="Stokes L.M."/>
            <person name="Burchell B.M."/>
            <person name="Shaffer K.N."/>
            <person name="Huntington A.M."/>
            <person name="Baker J.M."/>
            <person name="Nadendla S."/>
            <person name="Giglio M.G."/>
            <person name="Touchman J.W."/>
            <person name="Blankenship R.E."/>
            <person name="Madigan M.T."/>
            <person name="Sattley W.M."/>
        </authorList>
    </citation>
    <scope>NUCLEOTIDE SEQUENCE [LARGE SCALE GENOMIC DNA]</scope>
    <source>
        <strain evidence="6">HH</strain>
    </source>
</reference>
<dbReference type="InterPro" id="IPR011765">
    <property type="entry name" value="Pept_M16_N"/>
</dbReference>
<dbReference type="KEGG" id="hcv:FTV88_2132"/>
<evidence type="ECO:0000259" key="4">
    <source>
        <dbReference type="Pfam" id="PF05193"/>
    </source>
</evidence>
<evidence type="ECO:0000313" key="6">
    <source>
        <dbReference type="Proteomes" id="UP000366051"/>
    </source>
</evidence>
<dbReference type="SUPFAM" id="SSF63411">
    <property type="entry name" value="LuxS/MPP-like metallohydrolase"/>
    <property type="match status" value="2"/>
</dbReference>
<dbReference type="EMBL" id="CP045875">
    <property type="protein sequence ID" value="QGG48230.1"/>
    <property type="molecule type" value="Genomic_DNA"/>
</dbReference>
<dbReference type="InterPro" id="IPR001431">
    <property type="entry name" value="Pept_M16_Zn_BS"/>
</dbReference>
<dbReference type="GO" id="GO:0046872">
    <property type="term" value="F:metal ion binding"/>
    <property type="evidence" value="ECO:0007669"/>
    <property type="project" value="InterPro"/>
</dbReference>
<name>A0A5Q2N7I5_9FIRM</name>
<evidence type="ECO:0000256" key="1">
    <source>
        <dbReference type="ARBA" id="ARBA00007261"/>
    </source>
</evidence>
<dbReference type="Pfam" id="PF05193">
    <property type="entry name" value="Peptidase_M16_C"/>
    <property type="match status" value="1"/>
</dbReference>
<dbReference type="Gene3D" id="3.30.830.10">
    <property type="entry name" value="Metalloenzyme, LuxS/M16 peptidase-like"/>
    <property type="match status" value="2"/>
</dbReference>
<evidence type="ECO:0000313" key="5">
    <source>
        <dbReference type="EMBL" id="QGG48230.1"/>
    </source>
</evidence>
<accession>A0A5Q2N7I5</accession>
<dbReference type="AlphaFoldDB" id="A0A5Q2N7I5"/>